<keyword evidence="4" id="KW-1185">Reference proteome</keyword>
<feature type="chain" id="PRO_5003515768" evidence="2">
    <location>
        <begin position="19"/>
        <end position="88"/>
    </location>
</feature>
<evidence type="ECO:0000256" key="2">
    <source>
        <dbReference type="SAM" id="SignalP"/>
    </source>
</evidence>
<dbReference type="Proteomes" id="UP000005442">
    <property type="component" value="Chromosome"/>
</dbReference>
<dbReference type="RefSeq" id="WP_014210360.1">
    <property type="nucleotide sequence ID" value="NC_016604.1"/>
</dbReference>
<keyword evidence="2" id="KW-0732">Signal</keyword>
<feature type="region of interest" description="Disordered" evidence="1">
    <location>
        <begin position="40"/>
        <end position="60"/>
    </location>
</feature>
<dbReference type="KEGG" id="mrh:MycrhN_1939"/>
<feature type="signal peptide" evidence="2">
    <location>
        <begin position="1"/>
        <end position="18"/>
    </location>
</feature>
<name>G8RNL6_MYCRN</name>
<sequence>MRTWLRRTIAVCTSVAAASTELVSNLTALVNASLRDGVRYQPVTRPDSKRSRDDHPGGAAETPVFARIYDSVNAIRPRKPDLIATLNG</sequence>
<proteinExistence type="predicted"/>
<evidence type="ECO:0000256" key="1">
    <source>
        <dbReference type="SAM" id="MobiDB-lite"/>
    </source>
</evidence>
<feature type="compositionally biased region" description="Basic and acidic residues" evidence="1">
    <location>
        <begin position="46"/>
        <end position="56"/>
    </location>
</feature>
<dbReference type="EMBL" id="CP003169">
    <property type="protein sequence ID" value="AEV72546.1"/>
    <property type="molecule type" value="Genomic_DNA"/>
</dbReference>
<dbReference type="PATRIC" id="fig|710685.3.peg.1949"/>
<dbReference type="STRING" id="710685.MycrhN_1939"/>
<reference evidence="3 4" key="1">
    <citation type="submission" date="2011-12" db="EMBL/GenBank/DDBJ databases">
        <title>Complete sequence of Mycobacterium rhodesiae NBB3.</title>
        <authorList>
            <consortium name="US DOE Joint Genome Institute"/>
            <person name="Lucas S."/>
            <person name="Han J."/>
            <person name="Lapidus A."/>
            <person name="Cheng J.-F."/>
            <person name="Goodwin L."/>
            <person name="Pitluck S."/>
            <person name="Peters L."/>
            <person name="Mikhailova N."/>
            <person name="Gu W."/>
            <person name="Detter J.C."/>
            <person name="Han C."/>
            <person name="Tapia R."/>
            <person name="Land M."/>
            <person name="Hauser L."/>
            <person name="Kyrpides N."/>
            <person name="Ivanova N."/>
            <person name="Pagani I."/>
            <person name="Mattes T."/>
            <person name="Holmes A."/>
            <person name="Rutledge P."/>
            <person name="Paulsen I."/>
            <person name="Coleman N."/>
            <person name="Woyke T."/>
        </authorList>
    </citation>
    <scope>NUCLEOTIDE SEQUENCE [LARGE SCALE GENOMIC DNA]</scope>
    <source>
        <strain evidence="3 4">NBB3</strain>
    </source>
</reference>
<gene>
    <name evidence="3" type="ordered locus">MycrhN_1939</name>
</gene>
<organism evidence="3 4">
    <name type="scientific">Mycolicibacterium rhodesiae (strain NBB3)</name>
    <name type="common">Mycobacterium rhodesiae</name>
    <dbReference type="NCBI Taxonomy" id="710685"/>
    <lineage>
        <taxon>Bacteria</taxon>
        <taxon>Bacillati</taxon>
        <taxon>Actinomycetota</taxon>
        <taxon>Actinomycetes</taxon>
        <taxon>Mycobacteriales</taxon>
        <taxon>Mycobacteriaceae</taxon>
        <taxon>Mycolicibacterium</taxon>
    </lineage>
</organism>
<evidence type="ECO:0000313" key="3">
    <source>
        <dbReference type="EMBL" id="AEV72546.1"/>
    </source>
</evidence>
<dbReference type="HOGENOM" id="CLU_2465753_0_0_11"/>
<evidence type="ECO:0000313" key="4">
    <source>
        <dbReference type="Proteomes" id="UP000005442"/>
    </source>
</evidence>
<dbReference type="AlphaFoldDB" id="G8RNL6"/>
<protein>
    <submittedName>
        <fullName evidence="3">Uncharacterized protein</fullName>
    </submittedName>
</protein>
<accession>G8RNL6</accession>